<dbReference type="SUPFAM" id="SSF52540">
    <property type="entry name" value="P-loop containing nucleoside triphosphate hydrolases"/>
    <property type="match status" value="1"/>
</dbReference>
<dbReference type="Gene3D" id="3.40.50.300">
    <property type="entry name" value="P-loop containing nucleotide triphosphate hydrolases"/>
    <property type="match status" value="1"/>
</dbReference>
<dbReference type="SMART" id="SM00382">
    <property type="entry name" value="AAA"/>
    <property type="match status" value="1"/>
</dbReference>
<keyword evidence="3 5" id="KW-0067">ATP-binding</keyword>
<protein>
    <submittedName>
        <fullName evidence="5">ATP-binding cassette domain-containing protein</fullName>
    </submittedName>
</protein>
<dbReference type="InterPro" id="IPR027417">
    <property type="entry name" value="P-loop_NTPase"/>
</dbReference>
<dbReference type="InterPro" id="IPR017871">
    <property type="entry name" value="ABC_transporter-like_CS"/>
</dbReference>
<evidence type="ECO:0000313" key="5">
    <source>
        <dbReference type="EMBL" id="PZE21889.1"/>
    </source>
</evidence>
<dbReference type="EMBL" id="NHRJ02000002">
    <property type="protein sequence ID" value="PZE21889.1"/>
    <property type="molecule type" value="Genomic_DNA"/>
</dbReference>
<gene>
    <name evidence="5" type="ORF">CBW46_005670</name>
</gene>
<keyword evidence="6" id="KW-1185">Reference proteome</keyword>
<dbReference type="PANTHER" id="PTHR43423">
    <property type="entry name" value="ABC TRANSPORTER I FAMILY MEMBER 17"/>
    <property type="match status" value="1"/>
</dbReference>
<evidence type="ECO:0000256" key="2">
    <source>
        <dbReference type="ARBA" id="ARBA00022741"/>
    </source>
</evidence>
<keyword evidence="2" id="KW-0547">Nucleotide-binding</keyword>
<dbReference type="GO" id="GO:0016887">
    <property type="term" value="F:ATP hydrolysis activity"/>
    <property type="evidence" value="ECO:0007669"/>
    <property type="project" value="InterPro"/>
</dbReference>
<dbReference type="InterPro" id="IPR003593">
    <property type="entry name" value="AAA+_ATPase"/>
</dbReference>
<evidence type="ECO:0000256" key="3">
    <source>
        <dbReference type="ARBA" id="ARBA00022840"/>
    </source>
</evidence>
<dbReference type="PANTHER" id="PTHR43423:SF1">
    <property type="entry name" value="ABC TRANSPORTER I FAMILY MEMBER 17"/>
    <property type="match status" value="1"/>
</dbReference>
<evidence type="ECO:0000259" key="4">
    <source>
        <dbReference type="PROSITE" id="PS50893"/>
    </source>
</evidence>
<organism evidence="5 6">
    <name type="scientific">Paenibacillus xerothermodurans</name>
    <dbReference type="NCBI Taxonomy" id="1977292"/>
    <lineage>
        <taxon>Bacteria</taxon>
        <taxon>Bacillati</taxon>
        <taxon>Bacillota</taxon>
        <taxon>Bacilli</taxon>
        <taxon>Bacillales</taxon>
        <taxon>Paenibacillaceae</taxon>
        <taxon>Paenibacillus</taxon>
    </lineage>
</organism>
<dbReference type="InterPro" id="IPR003439">
    <property type="entry name" value="ABC_transporter-like_ATP-bd"/>
</dbReference>
<name>A0A2W1NB13_PAEXE</name>
<dbReference type="Pfam" id="PF00005">
    <property type="entry name" value="ABC_tran"/>
    <property type="match status" value="1"/>
</dbReference>
<reference evidence="5" key="1">
    <citation type="submission" date="2018-06" db="EMBL/GenBank/DDBJ databases">
        <title>Paenibacillus xerothermodurans sp. nov. an extremely dry heat resistant spore forming bacterium isolated from the soil of Cape Canaveral, Florida.</title>
        <authorList>
            <person name="Seuylemezian A."/>
            <person name="Kaur N."/>
            <person name="Patil P."/>
            <person name="Patil P."/>
            <person name="Mayilraj S."/>
            <person name="Vaishampayan P."/>
        </authorList>
    </citation>
    <scope>NUCLEOTIDE SEQUENCE [LARGE SCALE GENOMIC DNA]</scope>
    <source>
        <strain evidence="5">ATCC 27380</strain>
    </source>
</reference>
<dbReference type="GO" id="GO:0005524">
    <property type="term" value="F:ATP binding"/>
    <property type="evidence" value="ECO:0007669"/>
    <property type="project" value="UniProtKB-KW"/>
</dbReference>
<evidence type="ECO:0000313" key="6">
    <source>
        <dbReference type="Proteomes" id="UP000214746"/>
    </source>
</evidence>
<proteinExistence type="predicted"/>
<evidence type="ECO:0000256" key="1">
    <source>
        <dbReference type="ARBA" id="ARBA00022448"/>
    </source>
</evidence>
<dbReference type="PROSITE" id="PS50893">
    <property type="entry name" value="ABC_TRANSPORTER_2"/>
    <property type="match status" value="1"/>
</dbReference>
<dbReference type="OrthoDB" id="9785080at2"/>
<dbReference type="Proteomes" id="UP000214746">
    <property type="component" value="Unassembled WGS sequence"/>
</dbReference>
<dbReference type="PROSITE" id="PS00211">
    <property type="entry name" value="ABC_TRANSPORTER_1"/>
    <property type="match status" value="1"/>
</dbReference>
<comment type="caution">
    <text evidence="5">The sequence shown here is derived from an EMBL/GenBank/DDBJ whole genome shotgun (WGS) entry which is preliminary data.</text>
</comment>
<dbReference type="AlphaFoldDB" id="A0A2W1NB13"/>
<sequence>MKVTYTVIAKERDSALAFAIFKSSTSGRSGIVNHTPILEIDDLQKTVLENEQRRYLFTNVSAKIEEPTIVALIGASGQGKSTLLRVIGMLDAADHGTIRYRNTLADDYAPRHWRMKVSYVAQQPAMLDGSVDDNLRLVSRLHRQAFDDKLAHKLMEAVGLGAMDRSKRAADLSGGEKQRIALIRTLLLKPEVLLLDEITAALDPQSKEAVEQLLLDWHKREAATMLWVTHDREQARHTSQRVWLMAEHTLQQQADTTRFFENTASGSDGGLAYSNAGEG</sequence>
<keyword evidence="1" id="KW-0813">Transport</keyword>
<accession>A0A2W1NB13</accession>
<feature type="domain" description="ABC transporter" evidence="4">
    <location>
        <begin position="38"/>
        <end position="272"/>
    </location>
</feature>